<organism evidence="9 10">
    <name type="scientific">Thalassotalea algicola</name>
    <dbReference type="NCBI Taxonomy" id="2716224"/>
    <lineage>
        <taxon>Bacteria</taxon>
        <taxon>Pseudomonadati</taxon>
        <taxon>Pseudomonadota</taxon>
        <taxon>Gammaproteobacteria</taxon>
        <taxon>Alteromonadales</taxon>
        <taxon>Colwelliaceae</taxon>
        <taxon>Thalassotalea</taxon>
    </lineage>
</organism>
<evidence type="ECO:0000259" key="8">
    <source>
        <dbReference type="Pfam" id="PF02706"/>
    </source>
</evidence>
<dbReference type="Proteomes" id="UP000568664">
    <property type="component" value="Unassembled WGS sequence"/>
</dbReference>
<feature type="coiled-coil region" evidence="6">
    <location>
        <begin position="333"/>
        <end position="391"/>
    </location>
</feature>
<comment type="subcellular location">
    <subcellularLocation>
        <location evidence="1">Cell membrane</location>
        <topology evidence="1">Multi-pass membrane protein</topology>
    </subcellularLocation>
</comment>
<sequence length="486" mass="54696">MNTTVIINFHLILAALWRRRYLIAMPVLVFPIVAILISIVTPRNWQTHTTILVQESAKMNPFLEDLSVSTDLENRITALDTLLHSRHMLIQVGEDLGELSADSSSLEQEQYVKEISSALSVQLVGKDLVKLIYRANSPEAIDSTLLAIRKRFLEKLLAPEISAIAASEVFLTEQLTIKQTELRGAELSLAQFKQTHADSLPRLYGANSQRLAQISQLIEQRKIELSGALAAKKTIRTRLAQVDPVMSEIEQSIVATKGELAILRSRYTDKHSKVQTALRKLVQLEEERVIQSKTSYKLDAQSLQRLWEIANQMKDGDLDNQQSPLLVSQLKELQLADGKVEQIREELASIESQAEILKNTLASSGDMERRLQELERDLTVKRALYEDLLARYEKAKITGALGKFEQPERIKIIDEPYQPSIPNNFPLLVFLLAGIIGGLSLGIGLALFAEVTDTTVRAKKQLEMLTRVPVITRIPRILEQQFIGEK</sequence>
<keyword evidence="5 7" id="KW-0472">Membrane</keyword>
<evidence type="ECO:0000256" key="3">
    <source>
        <dbReference type="ARBA" id="ARBA00022692"/>
    </source>
</evidence>
<dbReference type="InterPro" id="IPR003856">
    <property type="entry name" value="LPS_length_determ_N"/>
</dbReference>
<evidence type="ECO:0000256" key="5">
    <source>
        <dbReference type="ARBA" id="ARBA00023136"/>
    </source>
</evidence>
<gene>
    <name evidence="9" type="ORF">HII17_10985</name>
</gene>
<evidence type="ECO:0000313" key="9">
    <source>
        <dbReference type="EMBL" id="NMP32093.1"/>
    </source>
</evidence>
<comment type="caution">
    <text evidence="9">The sequence shown here is derived from an EMBL/GenBank/DDBJ whole genome shotgun (WGS) entry which is preliminary data.</text>
</comment>
<keyword evidence="3 7" id="KW-0812">Transmembrane</keyword>
<dbReference type="GO" id="GO:0005886">
    <property type="term" value="C:plasma membrane"/>
    <property type="evidence" value="ECO:0007669"/>
    <property type="project" value="UniProtKB-SubCell"/>
</dbReference>
<keyword evidence="2" id="KW-1003">Cell membrane</keyword>
<dbReference type="PANTHER" id="PTHR32309">
    <property type="entry name" value="TYROSINE-PROTEIN KINASE"/>
    <property type="match status" value="1"/>
</dbReference>
<evidence type="ECO:0000256" key="4">
    <source>
        <dbReference type="ARBA" id="ARBA00022989"/>
    </source>
</evidence>
<keyword evidence="4 7" id="KW-1133">Transmembrane helix</keyword>
<dbReference type="RefSeq" id="WP_169075412.1">
    <property type="nucleotide sequence ID" value="NZ_JABBXH010000003.1"/>
</dbReference>
<feature type="transmembrane region" description="Helical" evidence="7">
    <location>
        <begin position="425"/>
        <end position="449"/>
    </location>
</feature>
<evidence type="ECO:0000256" key="6">
    <source>
        <dbReference type="SAM" id="Coils"/>
    </source>
</evidence>
<dbReference type="EMBL" id="JABBXH010000003">
    <property type="protein sequence ID" value="NMP32093.1"/>
    <property type="molecule type" value="Genomic_DNA"/>
</dbReference>
<dbReference type="AlphaFoldDB" id="A0A7Y0LDB0"/>
<dbReference type="Pfam" id="PF02706">
    <property type="entry name" value="Wzz"/>
    <property type="match status" value="1"/>
</dbReference>
<dbReference type="GO" id="GO:0004713">
    <property type="term" value="F:protein tyrosine kinase activity"/>
    <property type="evidence" value="ECO:0007669"/>
    <property type="project" value="TreeGrafter"/>
</dbReference>
<feature type="transmembrane region" description="Helical" evidence="7">
    <location>
        <begin position="21"/>
        <end position="40"/>
    </location>
</feature>
<evidence type="ECO:0000256" key="1">
    <source>
        <dbReference type="ARBA" id="ARBA00004651"/>
    </source>
</evidence>
<protein>
    <submittedName>
        <fullName evidence="9">Chain-length determining protein</fullName>
    </submittedName>
</protein>
<keyword evidence="10" id="KW-1185">Reference proteome</keyword>
<name>A0A7Y0LDB0_9GAMM</name>
<evidence type="ECO:0000256" key="2">
    <source>
        <dbReference type="ARBA" id="ARBA00022475"/>
    </source>
</evidence>
<reference evidence="9 10" key="1">
    <citation type="submission" date="2020-04" db="EMBL/GenBank/DDBJ databases">
        <title>Thalassotalea sp. M1531, isolated from the surface of marine red alga.</title>
        <authorList>
            <person name="Pang L."/>
            <person name="Lu D.-C."/>
        </authorList>
    </citation>
    <scope>NUCLEOTIDE SEQUENCE [LARGE SCALE GENOMIC DNA]</scope>
    <source>
        <strain evidence="9 10">M1531</strain>
    </source>
</reference>
<proteinExistence type="predicted"/>
<feature type="domain" description="Polysaccharide chain length determinant N-terminal" evidence="8">
    <location>
        <begin position="8"/>
        <end position="94"/>
    </location>
</feature>
<evidence type="ECO:0000256" key="7">
    <source>
        <dbReference type="SAM" id="Phobius"/>
    </source>
</evidence>
<dbReference type="PANTHER" id="PTHR32309:SF13">
    <property type="entry name" value="FERRIC ENTEROBACTIN TRANSPORT PROTEIN FEPE"/>
    <property type="match status" value="1"/>
</dbReference>
<keyword evidence="6" id="KW-0175">Coiled coil</keyword>
<evidence type="ECO:0000313" key="10">
    <source>
        <dbReference type="Proteomes" id="UP000568664"/>
    </source>
</evidence>
<dbReference type="InterPro" id="IPR050445">
    <property type="entry name" value="Bact_polysacc_biosynth/exp"/>
</dbReference>
<accession>A0A7Y0LDB0</accession>